<sequence>MPRPSKYATREQTSGGRPVSRCRKKRASPSSDEVSGKRKRSRDCSHVSIETTTKREVRRRLGAGVRCHNRFYAALTEDMTMLRSGGEPTELVNRVFGTTLPISVLKEADDVVLAFEVNLGRRRPDCVCMIRTRTADNEAEVLCVLLELKTCRFSGNMRTVSKRQQKVIGMQQLVESTRLMERIMPSGTNRTLICPILVFVAQRGLSVLTVSRLNQRLILSNFTAFSVTITGLAEYHPPVPRKRGRKPKRVAVDDERTWVVEDLSFLGSGGEMNTVTKSVSSSVSSGSVCTESKSGGSLLNLDLDINAKTETVDDGECNYITCSSRKLVVPLCCSTQKVHKPVSKASSALKFVASIFS</sequence>
<dbReference type="Pfam" id="PF01646">
    <property type="entry name" value="Herpes_UL24"/>
    <property type="match status" value="1"/>
</dbReference>
<evidence type="ECO:0000256" key="1">
    <source>
        <dbReference type="SAM" id="MobiDB-lite"/>
    </source>
</evidence>
<dbReference type="EMBL" id="LT608136">
    <property type="protein sequence ID" value="SCL76948.1"/>
    <property type="molecule type" value="Genomic_DNA"/>
</dbReference>
<dbReference type="InterPro" id="IPR002580">
    <property type="entry name" value="Herpes_UL24"/>
</dbReference>
<dbReference type="Proteomes" id="UP000280017">
    <property type="component" value="Segment"/>
</dbReference>
<organism evidence="2">
    <name type="scientific">Spheniscid alphaherpesvirus 1</name>
    <dbReference type="NCBI Taxonomy" id="2560777"/>
    <lineage>
        <taxon>Viruses</taxon>
        <taxon>Duplodnaviria</taxon>
        <taxon>Heunggongvirae</taxon>
        <taxon>Peploviricota</taxon>
        <taxon>Herviviricetes</taxon>
        <taxon>Herpesvirales</taxon>
        <taxon>Orthoherpesviridae</taxon>
        <taxon>Alphaherpesvirinae</taxon>
        <taxon>Mardivirus</taxon>
        <taxon>Mardivirus spheniscidalpha1</taxon>
    </lineage>
</organism>
<evidence type="ECO:0000313" key="2">
    <source>
        <dbReference type="EMBL" id="SCL76948.1"/>
    </source>
</evidence>
<accession>A0A1R3TCH6</accession>
<gene>
    <name evidence="2" type="primary">UL24</name>
</gene>
<feature type="region of interest" description="Disordered" evidence="1">
    <location>
        <begin position="1"/>
        <end position="46"/>
    </location>
</feature>
<protein>
    <submittedName>
        <fullName evidence="2">Nuclear protein UL24</fullName>
    </submittedName>
</protein>
<name>A0A1R3TCH6_9ALPH</name>
<reference evidence="2" key="1">
    <citation type="submission" date="2016-08" db="EMBL/GenBank/DDBJ databases">
        <authorList>
            <person name="Seilhamer J.J."/>
        </authorList>
    </citation>
    <scope>NUCLEOTIDE SEQUENCE</scope>
    <source>
        <strain evidence="2">Lib01003</strain>
    </source>
</reference>
<proteinExistence type="predicted"/>